<dbReference type="InterPro" id="IPR002575">
    <property type="entry name" value="Aminoglycoside_PTrfase"/>
</dbReference>
<evidence type="ECO:0000259" key="1">
    <source>
        <dbReference type="Pfam" id="PF01636"/>
    </source>
</evidence>
<dbReference type="PATRIC" id="fig|883096.3.peg.484"/>
<proteinExistence type="predicted"/>
<organism evidence="2 3">
    <name type="scientific">Bergeyella zoohelcum ATCC 43767</name>
    <dbReference type="NCBI Taxonomy" id="883096"/>
    <lineage>
        <taxon>Bacteria</taxon>
        <taxon>Pseudomonadati</taxon>
        <taxon>Bacteroidota</taxon>
        <taxon>Flavobacteriia</taxon>
        <taxon>Flavobacteriales</taxon>
        <taxon>Weeksellaceae</taxon>
        <taxon>Bergeyella</taxon>
    </lineage>
</organism>
<dbReference type="SUPFAM" id="SSF56112">
    <property type="entry name" value="Protein kinase-like (PK-like)"/>
    <property type="match status" value="1"/>
</dbReference>
<dbReference type="EMBL" id="AGYA01000009">
    <property type="protein sequence ID" value="EKB58844.1"/>
    <property type="molecule type" value="Genomic_DNA"/>
</dbReference>
<feature type="domain" description="Aminoglycoside phosphotransferase" evidence="1">
    <location>
        <begin position="182"/>
        <end position="257"/>
    </location>
</feature>
<dbReference type="Proteomes" id="UP000006085">
    <property type="component" value="Unassembled WGS sequence"/>
</dbReference>
<name>K1MRT3_9FLAO</name>
<keyword evidence="3" id="KW-1185">Reference proteome</keyword>
<evidence type="ECO:0000313" key="2">
    <source>
        <dbReference type="EMBL" id="EKB58844.1"/>
    </source>
</evidence>
<dbReference type="InterPro" id="IPR011009">
    <property type="entry name" value="Kinase-like_dom_sf"/>
</dbReference>
<comment type="caution">
    <text evidence="2">The sequence shown here is derived from an EMBL/GenBank/DDBJ whole genome shotgun (WGS) entry which is preliminary data.</text>
</comment>
<protein>
    <recommendedName>
        <fullName evidence="1">Aminoglycoside phosphotransferase domain-containing protein</fullName>
    </recommendedName>
</protein>
<dbReference type="eggNOG" id="COG3178">
    <property type="taxonomic scope" value="Bacteria"/>
</dbReference>
<reference evidence="2 3" key="1">
    <citation type="submission" date="2012-07" db="EMBL/GenBank/DDBJ databases">
        <title>The Genome Sequence of Bergeyella zoohelcum ATCC 43767.</title>
        <authorList>
            <consortium name="The Broad Institute Genome Sequencing Platform"/>
            <person name="Earl A."/>
            <person name="Ward D."/>
            <person name="Feldgarden M."/>
            <person name="Gevers D."/>
            <person name="Huys G."/>
            <person name="Walker B."/>
            <person name="Young S.K."/>
            <person name="Zeng Q."/>
            <person name="Gargeya S."/>
            <person name="Fitzgerald M."/>
            <person name="Haas B."/>
            <person name="Abouelleil A."/>
            <person name="Alvarado L."/>
            <person name="Arachchi H.M."/>
            <person name="Berlin A.M."/>
            <person name="Chapman S.B."/>
            <person name="Goldberg J."/>
            <person name="Griggs A."/>
            <person name="Gujja S."/>
            <person name="Hansen M."/>
            <person name="Howarth C."/>
            <person name="Imamovic A."/>
            <person name="Larimer J."/>
            <person name="McCowen C."/>
            <person name="Montmayeur A."/>
            <person name="Murphy C."/>
            <person name="Neiman D."/>
            <person name="Pearson M."/>
            <person name="Priest M."/>
            <person name="Roberts A."/>
            <person name="Saif S."/>
            <person name="Shea T."/>
            <person name="Sisk P."/>
            <person name="Sykes S."/>
            <person name="Wortman J."/>
            <person name="Nusbaum C."/>
            <person name="Birren B."/>
        </authorList>
    </citation>
    <scope>NUCLEOTIDE SEQUENCE [LARGE SCALE GENOMIC DNA]</scope>
    <source>
        <strain evidence="2 3">ATCC 43767</strain>
    </source>
</reference>
<accession>K1MRT3</accession>
<gene>
    <name evidence="2" type="ORF">HMPREF9699_00475</name>
</gene>
<dbReference type="AlphaFoldDB" id="K1MRT3"/>
<dbReference type="HOGENOM" id="CLU_021467_0_0_10"/>
<dbReference type="Pfam" id="PF01636">
    <property type="entry name" value="APH"/>
    <property type="match status" value="1"/>
</dbReference>
<sequence>MLFFIKSLSLSLDMENLQTFFESIAQTKADEIIPLPASGSARKNFIASAGTEKFVITQNENIAENRSFLYFSEVFSSLQLHAPTIIGVSDDQKSYIQSYLGDETLSQIIEKEGLSERVISLVQKSLLQLFEFQTKTKDKIDYSQSFEYKAYNHIPIIHDLFYFKFMFVDVLEIEYQKSLLIQEFYQLSEIIENLEPKGLMMRDFQARNIMVKENNVYFIDYQSAMYGTLLYDVVSFLYQAKANFPESFRKEMIAFYIELFDNEDEKTLLRAAIMPIRLIRNLQVLGAYGFRGLVQKKEHFLQSIPQGIENLKQTALEWEVMKNFPELFQLIEKINKKQIPY</sequence>
<dbReference type="STRING" id="883096.HMPREF9699_00475"/>
<dbReference type="Gene3D" id="3.90.1200.10">
    <property type="match status" value="1"/>
</dbReference>
<evidence type="ECO:0000313" key="3">
    <source>
        <dbReference type="Proteomes" id="UP000006085"/>
    </source>
</evidence>